<dbReference type="EMBL" id="FQXB01000002">
    <property type="protein sequence ID" value="SHH04581.1"/>
    <property type="molecule type" value="Genomic_DNA"/>
</dbReference>
<evidence type="ECO:0000313" key="2">
    <source>
        <dbReference type="Proteomes" id="UP000184074"/>
    </source>
</evidence>
<evidence type="ECO:0000313" key="1">
    <source>
        <dbReference type="EMBL" id="SHH04581.1"/>
    </source>
</evidence>
<keyword evidence="2" id="KW-1185">Reference proteome</keyword>
<name>A0A1M5PSH8_9RHOB</name>
<dbReference type="RefSeq" id="WP_207548138.1">
    <property type="nucleotide sequence ID" value="NZ_FQXB01000002.1"/>
</dbReference>
<dbReference type="STRING" id="1508389.SAMN05444003_1813"/>
<evidence type="ECO:0008006" key="3">
    <source>
        <dbReference type="Google" id="ProtNLM"/>
    </source>
</evidence>
<gene>
    <name evidence="1" type="ORF">SAMN05444003_1813</name>
</gene>
<organism evidence="1 2">
    <name type="scientific">Cognatiyoonia sediminum</name>
    <dbReference type="NCBI Taxonomy" id="1508389"/>
    <lineage>
        <taxon>Bacteria</taxon>
        <taxon>Pseudomonadati</taxon>
        <taxon>Pseudomonadota</taxon>
        <taxon>Alphaproteobacteria</taxon>
        <taxon>Rhodobacterales</taxon>
        <taxon>Paracoccaceae</taxon>
        <taxon>Cognatiyoonia</taxon>
    </lineage>
</organism>
<dbReference type="AlphaFoldDB" id="A0A1M5PSH8"/>
<sequence>MIRPQYHFRWIDGQLHSWDIRKLVRLAEDQPVIDVALDDIKEINEPYWFGKGGDIPTCNRIMEHAKQVEETNLSYPILLCSEGRVMDGMHRIMKAHGLGHVTIKAKRLLKTPPPDNIGKTPNQLSYDP</sequence>
<protein>
    <recommendedName>
        <fullName evidence="3">ParB-like nuclease domain-containing protein</fullName>
    </recommendedName>
</protein>
<proteinExistence type="predicted"/>
<accession>A0A1M5PSH8</accession>
<reference evidence="1 2" key="1">
    <citation type="submission" date="2016-11" db="EMBL/GenBank/DDBJ databases">
        <authorList>
            <person name="Jaros S."/>
            <person name="Januszkiewicz K."/>
            <person name="Wedrychowicz H."/>
        </authorList>
    </citation>
    <scope>NUCLEOTIDE SEQUENCE [LARGE SCALE GENOMIC DNA]</scope>
    <source>
        <strain evidence="1 2">DSM 28715</strain>
    </source>
</reference>
<dbReference type="Proteomes" id="UP000184074">
    <property type="component" value="Unassembled WGS sequence"/>
</dbReference>